<dbReference type="CDD" id="cd00555">
    <property type="entry name" value="Maf"/>
    <property type="match status" value="1"/>
</dbReference>
<dbReference type="FunCoup" id="A0A482XE69">
    <property type="interactions" value="161"/>
</dbReference>
<dbReference type="SUPFAM" id="SSF52972">
    <property type="entry name" value="ITPase-like"/>
    <property type="match status" value="1"/>
</dbReference>
<keyword evidence="4" id="KW-1185">Reference proteome</keyword>
<comment type="caution">
    <text evidence="3">The sequence shown here is derived from an EMBL/GenBank/DDBJ whole genome shotgun (WGS) entry which is preliminary data.</text>
</comment>
<dbReference type="PANTHER" id="PTHR43213">
    <property type="entry name" value="BIFUNCTIONAL DTTP/UTP PYROPHOSPHATASE/METHYLTRANSFERASE PROTEIN-RELATED"/>
    <property type="match status" value="1"/>
</dbReference>
<dbReference type="HAMAP" id="MF_00528">
    <property type="entry name" value="Maf"/>
    <property type="match status" value="1"/>
</dbReference>
<evidence type="ECO:0000256" key="1">
    <source>
        <dbReference type="ARBA" id="ARBA00001968"/>
    </source>
</evidence>
<dbReference type="OrthoDB" id="10267058at2759"/>
<dbReference type="InParanoid" id="A0A482XE69"/>
<dbReference type="Gene3D" id="3.90.950.10">
    <property type="match status" value="1"/>
</dbReference>
<accession>A0A482XE69</accession>
<dbReference type="AlphaFoldDB" id="A0A482XE69"/>
<dbReference type="PIRSF" id="PIRSF006305">
    <property type="entry name" value="Maf"/>
    <property type="match status" value="1"/>
</dbReference>
<evidence type="ECO:0000313" key="4">
    <source>
        <dbReference type="Proteomes" id="UP000291343"/>
    </source>
</evidence>
<reference evidence="3 4" key="1">
    <citation type="journal article" date="2017" name="Gigascience">
        <title>Genome sequence of the small brown planthopper, Laodelphax striatellus.</title>
        <authorList>
            <person name="Zhu J."/>
            <person name="Jiang F."/>
            <person name="Wang X."/>
            <person name="Yang P."/>
            <person name="Bao Y."/>
            <person name="Zhao W."/>
            <person name="Wang W."/>
            <person name="Lu H."/>
            <person name="Wang Q."/>
            <person name="Cui N."/>
            <person name="Li J."/>
            <person name="Chen X."/>
            <person name="Luo L."/>
            <person name="Yu J."/>
            <person name="Kang L."/>
            <person name="Cui F."/>
        </authorList>
    </citation>
    <scope>NUCLEOTIDE SEQUENCE [LARGE SCALE GENOMIC DNA]</scope>
    <source>
        <strain evidence="3">Lst14</strain>
    </source>
</reference>
<dbReference type="InterPro" id="IPR003697">
    <property type="entry name" value="Maf-like"/>
</dbReference>
<proteinExistence type="inferred from homology"/>
<evidence type="ECO:0000256" key="2">
    <source>
        <dbReference type="ARBA" id="ARBA00022801"/>
    </source>
</evidence>
<dbReference type="InterPro" id="IPR029001">
    <property type="entry name" value="ITPase-like_fam"/>
</dbReference>
<dbReference type="NCBIfam" id="TIGR00172">
    <property type="entry name" value="maf"/>
    <property type="match status" value="1"/>
</dbReference>
<gene>
    <name evidence="3" type="ORF">LSTR_LSTR006381</name>
</gene>
<dbReference type="SMR" id="A0A482XE69"/>
<evidence type="ECO:0000313" key="3">
    <source>
        <dbReference type="EMBL" id="RZF43840.1"/>
    </source>
</evidence>
<keyword evidence="2" id="KW-0378">Hydrolase</keyword>
<sequence length="210" mass="23455">MLEPIRHLLDNFHVILASSSPRRNELLTTLGLKFEVIPSKFNEDLDPKAFSNYGTFATETAYHKVLEVSGRVPYNVSKPQLIIGADTIVTLDGKMFGKPNNHDEAFKYLNELSDRTHTVYTGVALKSAEHEIKFHTSTNVKMAKLSEEVIKAYINTGEPMDKAGAYGIQGVGATLIEKVDGCYFTVMGLPLHETSKHIIKLCEEIKRKQS</sequence>
<dbReference type="GO" id="GO:0047429">
    <property type="term" value="F:nucleoside triphosphate diphosphatase activity"/>
    <property type="evidence" value="ECO:0007669"/>
    <property type="project" value="InterPro"/>
</dbReference>
<protein>
    <submittedName>
        <fullName evidence="3">Uncharacterized protein</fullName>
    </submittedName>
</protein>
<dbReference type="STRING" id="195883.A0A482XE69"/>
<organism evidence="3 4">
    <name type="scientific">Laodelphax striatellus</name>
    <name type="common">Small brown planthopper</name>
    <name type="synonym">Delphax striatella</name>
    <dbReference type="NCBI Taxonomy" id="195883"/>
    <lineage>
        <taxon>Eukaryota</taxon>
        <taxon>Metazoa</taxon>
        <taxon>Ecdysozoa</taxon>
        <taxon>Arthropoda</taxon>
        <taxon>Hexapoda</taxon>
        <taxon>Insecta</taxon>
        <taxon>Pterygota</taxon>
        <taxon>Neoptera</taxon>
        <taxon>Paraneoptera</taxon>
        <taxon>Hemiptera</taxon>
        <taxon>Auchenorrhyncha</taxon>
        <taxon>Fulgoroidea</taxon>
        <taxon>Delphacidae</taxon>
        <taxon>Criomorphinae</taxon>
        <taxon>Laodelphax</taxon>
    </lineage>
</organism>
<comment type="cofactor">
    <cofactor evidence="1">
        <name>a divalent metal cation</name>
        <dbReference type="ChEBI" id="CHEBI:60240"/>
    </cofactor>
</comment>
<name>A0A482XE69_LAOST</name>
<dbReference type="Pfam" id="PF02545">
    <property type="entry name" value="Maf"/>
    <property type="match status" value="1"/>
</dbReference>
<dbReference type="PANTHER" id="PTHR43213:SF5">
    <property type="entry name" value="BIFUNCTIONAL DTTP_UTP PYROPHOSPHATASE_METHYLTRANSFERASE PROTEIN-RELATED"/>
    <property type="match status" value="1"/>
</dbReference>
<dbReference type="Proteomes" id="UP000291343">
    <property type="component" value="Unassembled WGS sequence"/>
</dbReference>
<dbReference type="EMBL" id="QKKF02012197">
    <property type="protein sequence ID" value="RZF43840.1"/>
    <property type="molecule type" value="Genomic_DNA"/>
</dbReference>